<dbReference type="GO" id="GO:0004055">
    <property type="term" value="F:argininosuccinate synthase activity"/>
    <property type="evidence" value="ECO:0007669"/>
    <property type="project" value="UniProtKB-EC"/>
</dbReference>
<evidence type="ECO:0000256" key="7">
    <source>
        <dbReference type="ARBA" id="ARBA00022840"/>
    </source>
</evidence>
<dbReference type="PANTHER" id="PTHR11587:SF2">
    <property type="entry name" value="ARGININOSUCCINATE SYNTHASE"/>
    <property type="match status" value="1"/>
</dbReference>
<evidence type="ECO:0000313" key="9">
    <source>
        <dbReference type="EMBL" id="CAG8618326.1"/>
    </source>
</evidence>
<dbReference type="Gene3D" id="3.90.1260.10">
    <property type="entry name" value="Argininosuccinate synthetase, chain A, domain 2"/>
    <property type="match status" value="2"/>
</dbReference>
<feature type="domain" description="Arginosuccinate synthase C-terminal" evidence="8">
    <location>
        <begin position="63"/>
        <end position="138"/>
    </location>
</feature>
<evidence type="ECO:0000256" key="5">
    <source>
        <dbReference type="ARBA" id="ARBA00022605"/>
    </source>
</evidence>
<comment type="pathway">
    <text evidence="1">Amino-acid biosynthesis; L-arginine biosynthesis; L-arginine from L-ornithine and carbamoyl phosphate: step 2/3.</text>
</comment>
<keyword evidence="6" id="KW-0547">Nucleotide-binding</keyword>
<dbReference type="EMBL" id="CAJVPQ010003110">
    <property type="protein sequence ID" value="CAG8618326.1"/>
    <property type="molecule type" value="Genomic_DNA"/>
</dbReference>
<dbReference type="GO" id="GO:0005524">
    <property type="term" value="F:ATP binding"/>
    <property type="evidence" value="ECO:0007669"/>
    <property type="project" value="UniProtKB-KW"/>
</dbReference>
<evidence type="ECO:0000256" key="2">
    <source>
        <dbReference type="ARBA" id="ARBA00012286"/>
    </source>
</evidence>
<dbReference type="InterPro" id="IPR024074">
    <property type="entry name" value="AS_cat/multimer_dom_body"/>
</dbReference>
<keyword evidence="5" id="KW-0028">Amino-acid biosynthesis</keyword>
<organism evidence="9 10">
    <name type="scientific">Funneliformis caledonium</name>
    <dbReference type="NCBI Taxonomy" id="1117310"/>
    <lineage>
        <taxon>Eukaryota</taxon>
        <taxon>Fungi</taxon>
        <taxon>Fungi incertae sedis</taxon>
        <taxon>Mucoromycota</taxon>
        <taxon>Glomeromycotina</taxon>
        <taxon>Glomeromycetes</taxon>
        <taxon>Glomerales</taxon>
        <taxon>Glomeraceae</taxon>
        <taxon>Funneliformis</taxon>
    </lineage>
</organism>
<dbReference type="Proteomes" id="UP000789570">
    <property type="component" value="Unassembled WGS sequence"/>
</dbReference>
<dbReference type="InterPro" id="IPR048268">
    <property type="entry name" value="Arginosuc_syn_C"/>
</dbReference>
<proteinExistence type="predicted"/>
<dbReference type="SUPFAM" id="SSF69864">
    <property type="entry name" value="Argininosuccinate synthetase, C-terminal domain"/>
    <property type="match status" value="1"/>
</dbReference>
<evidence type="ECO:0000256" key="6">
    <source>
        <dbReference type="ARBA" id="ARBA00022741"/>
    </source>
</evidence>
<dbReference type="GO" id="GO:0006526">
    <property type="term" value="P:L-arginine biosynthetic process"/>
    <property type="evidence" value="ECO:0007669"/>
    <property type="project" value="UniProtKB-KW"/>
</dbReference>
<evidence type="ECO:0000256" key="3">
    <source>
        <dbReference type="ARBA" id="ARBA00022571"/>
    </source>
</evidence>
<keyword evidence="3" id="KW-0055">Arginine biosynthesis</keyword>
<keyword evidence="10" id="KW-1185">Reference proteome</keyword>
<gene>
    <name evidence="9" type="ORF">FCALED_LOCUS9425</name>
</gene>
<keyword evidence="4" id="KW-0436">Ligase</keyword>
<evidence type="ECO:0000256" key="1">
    <source>
        <dbReference type="ARBA" id="ARBA00004967"/>
    </source>
</evidence>
<accession>A0A9N9CXL5</accession>
<evidence type="ECO:0000256" key="4">
    <source>
        <dbReference type="ARBA" id="ARBA00022598"/>
    </source>
</evidence>
<dbReference type="EC" id="6.3.4.5" evidence="2"/>
<name>A0A9N9CXL5_9GLOM</name>
<dbReference type="InterPro" id="IPR001518">
    <property type="entry name" value="Arginosuc_synth"/>
</dbReference>
<dbReference type="Pfam" id="PF20979">
    <property type="entry name" value="Arginosuc_syn_C"/>
    <property type="match status" value="1"/>
</dbReference>
<reference evidence="9" key="1">
    <citation type="submission" date="2021-06" db="EMBL/GenBank/DDBJ databases">
        <authorList>
            <person name="Kallberg Y."/>
            <person name="Tangrot J."/>
            <person name="Rosling A."/>
        </authorList>
    </citation>
    <scope>NUCLEOTIDE SEQUENCE</scope>
    <source>
        <strain evidence="9">UK204</strain>
    </source>
</reference>
<dbReference type="OrthoDB" id="1688907at2759"/>
<protein>
    <recommendedName>
        <fullName evidence="2">argininosuccinate synthase</fullName>
        <ecNumber evidence="2">6.3.4.5</ecNumber>
    </recommendedName>
</protein>
<dbReference type="GO" id="GO:0000053">
    <property type="term" value="P:argininosuccinate metabolic process"/>
    <property type="evidence" value="ECO:0007669"/>
    <property type="project" value="TreeGrafter"/>
</dbReference>
<evidence type="ECO:0000313" key="10">
    <source>
        <dbReference type="Proteomes" id="UP000789570"/>
    </source>
</evidence>
<dbReference type="AlphaFoldDB" id="A0A9N9CXL5"/>
<dbReference type="GO" id="GO:0005737">
    <property type="term" value="C:cytoplasm"/>
    <property type="evidence" value="ECO:0007669"/>
    <property type="project" value="TreeGrafter"/>
</dbReference>
<comment type="caution">
    <text evidence="9">The sequence shown here is derived from an EMBL/GenBank/DDBJ whole genome shotgun (WGS) entry which is preliminary data.</text>
</comment>
<dbReference type="GO" id="GO:0000050">
    <property type="term" value="P:urea cycle"/>
    <property type="evidence" value="ECO:0007669"/>
    <property type="project" value="TreeGrafter"/>
</dbReference>
<sequence>MRRSFGIFACPNAYFEHQRIWAGILEDPNVTPPKYMWKLNVDLEEAPNTPEHITFKNSILTKYFSPERAFLSASLTSSQKSVNRKVKLKLYKVILVINDRKSDTEKLYNMEESSMNVQVGFILVGSEEFIKIQSIRLKK</sequence>
<evidence type="ECO:0000259" key="8">
    <source>
        <dbReference type="Pfam" id="PF20979"/>
    </source>
</evidence>
<dbReference type="PANTHER" id="PTHR11587">
    <property type="entry name" value="ARGININOSUCCINATE SYNTHASE"/>
    <property type="match status" value="1"/>
</dbReference>
<keyword evidence="7" id="KW-0067">ATP-binding</keyword>